<dbReference type="Pfam" id="PF05699">
    <property type="entry name" value="Dimer_Tnp_hAT"/>
    <property type="match status" value="1"/>
</dbReference>
<evidence type="ECO:0000256" key="6">
    <source>
        <dbReference type="ARBA" id="ARBA00023242"/>
    </source>
</evidence>
<dbReference type="PANTHER" id="PTHR46481:SF10">
    <property type="entry name" value="ZINC FINGER BED DOMAIN-CONTAINING PROTEIN 39"/>
    <property type="match status" value="1"/>
</dbReference>
<dbReference type="InterPro" id="IPR052035">
    <property type="entry name" value="ZnF_BED_domain_contain"/>
</dbReference>
<feature type="domain" description="HAT C-terminal dimerisation" evidence="8">
    <location>
        <begin position="516"/>
        <end position="598"/>
    </location>
</feature>
<feature type="domain" description="hAT-like transposase RNase-H fold" evidence="9">
    <location>
        <begin position="365"/>
        <end position="462"/>
    </location>
</feature>
<organism evidence="10 11">
    <name type="scientific">Lithospermum erythrorhizon</name>
    <name type="common">Purple gromwell</name>
    <name type="synonym">Lithospermum officinale var. erythrorhizon</name>
    <dbReference type="NCBI Taxonomy" id="34254"/>
    <lineage>
        <taxon>Eukaryota</taxon>
        <taxon>Viridiplantae</taxon>
        <taxon>Streptophyta</taxon>
        <taxon>Embryophyta</taxon>
        <taxon>Tracheophyta</taxon>
        <taxon>Spermatophyta</taxon>
        <taxon>Magnoliopsida</taxon>
        <taxon>eudicotyledons</taxon>
        <taxon>Gunneridae</taxon>
        <taxon>Pentapetalae</taxon>
        <taxon>asterids</taxon>
        <taxon>lamiids</taxon>
        <taxon>Boraginales</taxon>
        <taxon>Boraginaceae</taxon>
        <taxon>Boraginoideae</taxon>
        <taxon>Lithospermeae</taxon>
        <taxon>Lithospermum</taxon>
    </lineage>
</organism>
<evidence type="ECO:0000256" key="5">
    <source>
        <dbReference type="ARBA" id="ARBA00023125"/>
    </source>
</evidence>
<dbReference type="Pfam" id="PF14372">
    <property type="entry name" value="hAT-like_RNase-H"/>
    <property type="match status" value="1"/>
</dbReference>
<evidence type="ECO:0000256" key="2">
    <source>
        <dbReference type="ARBA" id="ARBA00022723"/>
    </source>
</evidence>
<dbReference type="AlphaFoldDB" id="A0AAV3NK13"/>
<gene>
    <name evidence="10" type="ORF">LIER_00769</name>
</gene>
<protein>
    <recommendedName>
        <fullName evidence="12">Zinc finger BED domain-containing protein DAYSLEEPER-like</fullName>
    </recommendedName>
</protein>
<feature type="compositionally biased region" description="Polar residues" evidence="7">
    <location>
        <begin position="1"/>
        <end position="16"/>
    </location>
</feature>
<comment type="subcellular location">
    <subcellularLocation>
        <location evidence="1">Nucleus</location>
    </subcellularLocation>
</comment>
<dbReference type="InterPro" id="IPR025525">
    <property type="entry name" value="hAT-like_transposase_RNase-H"/>
</dbReference>
<evidence type="ECO:0000259" key="8">
    <source>
        <dbReference type="Pfam" id="PF05699"/>
    </source>
</evidence>
<dbReference type="SUPFAM" id="SSF53098">
    <property type="entry name" value="Ribonuclease H-like"/>
    <property type="match status" value="1"/>
</dbReference>
<keyword evidence="5" id="KW-0238">DNA-binding</keyword>
<evidence type="ECO:0000313" key="11">
    <source>
        <dbReference type="Proteomes" id="UP001454036"/>
    </source>
</evidence>
<evidence type="ECO:0000256" key="1">
    <source>
        <dbReference type="ARBA" id="ARBA00004123"/>
    </source>
</evidence>
<dbReference type="Proteomes" id="UP001454036">
    <property type="component" value="Unassembled WGS sequence"/>
</dbReference>
<keyword evidence="6" id="KW-0539">Nucleus</keyword>
<dbReference type="GO" id="GO:0046983">
    <property type="term" value="F:protein dimerization activity"/>
    <property type="evidence" value="ECO:0007669"/>
    <property type="project" value="InterPro"/>
</dbReference>
<proteinExistence type="predicted"/>
<dbReference type="InterPro" id="IPR012337">
    <property type="entry name" value="RNaseH-like_sf"/>
</dbReference>
<accession>A0AAV3NK13</accession>
<keyword evidence="11" id="KW-1185">Reference proteome</keyword>
<evidence type="ECO:0000259" key="9">
    <source>
        <dbReference type="Pfam" id="PF14372"/>
    </source>
</evidence>
<dbReference type="InterPro" id="IPR008906">
    <property type="entry name" value="HATC_C_dom"/>
</dbReference>
<feature type="region of interest" description="Disordered" evidence="7">
    <location>
        <begin position="1"/>
        <end position="41"/>
    </location>
</feature>
<name>A0AAV3NK13_LITER</name>
<reference evidence="10 11" key="1">
    <citation type="submission" date="2024-01" db="EMBL/GenBank/DDBJ databases">
        <title>The complete chloroplast genome sequence of Lithospermum erythrorhizon: insights into the phylogenetic relationship among Boraginaceae species and the maternal lineages of purple gromwells.</title>
        <authorList>
            <person name="Okada T."/>
            <person name="Watanabe K."/>
        </authorList>
    </citation>
    <scope>NUCLEOTIDE SEQUENCE [LARGE SCALE GENOMIC DNA]</scope>
</reference>
<sequence>MGTLPNTNDFSNSGQLLNKRRQKHRKQENNMPPIDTPDVKTNISADVSDRARKRCRATPGFVGLIFDQDRCNHDIARMIIRHDYPLHIVEDMSFINFVRSLQPQFNSVSVSTIEEHIEGVYLRTKQSLSNLLAEIPGRISLTLDLLVSDQSLGYVFLTGHFVDCDWKLQRRMLNVIILPYPDSEVAFNHAVSACLTDWNCESKLFTLTLDNPFINDSVKENLRGLMSINNQLILNGQLILSSCYVRTFCDLAQDALMTCRVTVEKVRQSVLYVKTSGVHEKKFMQLKKELQVPSMKNLILDDLTKWDTTYHMLMAASELKEVFSCLDTSDPDYTLTLSMEEWKQVEILCLYLSHFYDAVNILTGPVYPTSNIFFDKVWKIQLELMHGTVSQDPLVCYITKPLLEKFERYWRDCGLFLATAVMMDPRFKMKLVEFSFNRVYGADAETWIKIVDEGVHELFLEYVVQSLPPPTFIEDPLESVERTDMAQDESFLSTADGLSDFDVYIGFMNNQHMKSELDQYLEESLLPRVQDFDVLGWWRINKSKYPTLSKMASDILCIPVSTVSPDSVFDTGNRKIDSYRGSLHPKTHQALVCLKDWLQYETSESLSKTPSPIVKKENEY</sequence>
<evidence type="ECO:0000313" key="10">
    <source>
        <dbReference type="EMBL" id="GAA0139166.1"/>
    </source>
</evidence>
<evidence type="ECO:0000256" key="3">
    <source>
        <dbReference type="ARBA" id="ARBA00022771"/>
    </source>
</evidence>
<dbReference type="PANTHER" id="PTHR46481">
    <property type="entry name" value="ZINC FINGER BED DOMAIN-CONTAINING PROTEIN 4"/>
    <property type="match status" value="1"/>
</dbReference>
<evidence type="ECO:0008006" key="12">
    <source>
        <dbReference type="Google" id="ProtNLM"/>
    </source>
</evidence>
<keyword evidence="2" id="KW-0479">Metal-binding</keyword>
<keyword evidence="3" id="KW-0863">Zinc-finger</keyword>
<dbReference type="EMBL" id="BAABME010000064">
    <property type="protein sequence ID" value="GAA0139166.1"/>
    <property type="molecule type" value="Genomic_DNA"/>
</dbReference>
<keyword evidence="4" id="KW-0862">Zinc</keyword>
<evidence type="ECO:0000256" key="4">
    <source>
        <dbReference type="ARBA" id="ARBA00022833"/>
    </source>
</evidence>
<dbReference type="GO" id="GO:0003677">
    <property type="term" value="F:DNA binding"/>
    <property type="evidence" value="ECO:0007669"/>
    <property type="project" value="UniProtKB-KW"/>
</dbReference>
<dbReference type="GO" id="GO:0008270">
    <property type="term" value="F:zinc ion binding"/>
    <property type="evidence" value="ECO:0007669"/>
    <property type="project" value="UniProtKB-KW"/>
</dbReference>
<comment type="caution">
    <text evidence="10">The sequence shown here is derived from an EMBL/GenBank/DDBJ whole genome shotgun (WGS) entry which is preliminary data.</text>
</comment>
<evidence type="ECO:0000256" key="7">
    <source>
        <dbReference type="SAM" id="MobiDB-lite"/>
    </source>
</evidence>
<dbReference type="GO" id="GO:0005634">
    <property type="term" value="C:nucleus"/>
    <property type="evidence" value="ECO:0007669"/>
    <property type="project" value="UniProtKB-SubCell"/>
</dbReference>